<reference evidence="2" key="1">
    <citation type="journal article" date="2023" name="Mol. Phylogenet. Evol.">
        <title>Genome-scale phylogeny and comparative genomics of the fungal order Sordariales.</title>
        <authorList>
            <person name="Hensen N."/>
            <person name="Bonometti L."/>
            <person name="Westerberg I."/>
            <person name="Brannstrom I.O."/>
            <person name="Guillou S."/>
            <person name="Cros-Aarteil S."/>
            <person name="Calhoun S."/>
            <person name="Haridas S."/>
            <person name="Kuo A."/>
            <person name="Mondo S."/>
            <person name="Pangilinan J."/>
            <person name="Riley R."/>
            <person name="LaButti K."/>
            <person name="Andreopoulos B."/>
            <person name="Lipzen A."/>
            <person name="Chen C."/>
            <person name="Yan M."/>
            <person name="Daum C."/>
            <person name="Ng V."/>
            <person name="Clum A."/>
            <person name="Steindorff A."/>
            <person name="Ohm R.A."/>
            <person name="Martin F."/>
            <person name="Silar P."/>
            <person name="Natvig D.O."/>
            <person name="Lalanne C."/>
            <person name="Gautier V."/>
            <person name="Ament-Velasquez S.L."/>
            <person name="Kruys A."/>
            <person name="Hutchinson M.I."/>
            <person name="Powell A.J."/>
            <person name="Barry K."/>
            <person name="Miller A.N."/>
            <person name="Grigoriev I.V."/>
            <person name="Debuchy R."/>
            <person name="Gladieux P."/>
            <person name="Hiltunen Thoren M."/>
            <person name="Johannesson H."/>
        </authorList>
    </citation>
    <scope>NUCLEOTIDE SEQUENCE</scope>
    <source>
        <strain evidence="2">PSN309</strain>
    </source>
</reference>
<evidence type="ECO:0000313" key="2">
    <source>
        <dbReference type="EMBL" id="KAK4186060.1"/>
    </source>
</evidence>
<keyword evidence="1" id="KW-0812">Transmembrane</keyword>
<feature type="transmembrane region" description="Helical" evidence="1">
    <location>
        <begin position="369"/>
        <end position="387"/>
    </location>
</feature>
<dbReference type="AlphaFoldDB" id="A0AAN6WQ49"/>
<feature type="transmembrane region" description="Helical" evidence="1">
    <location>
        <begin position="452"/>
        <end position="476"/>
    </location>
</feature>
<accession>A0AAN6WQ49</accession>
<evidence type="ECO:0000256" key="1">
    <source>
        <dbReference type="SAM" id="Phobius"/>
    </source>
</evidence>
<dbReference type="InterPro" id="IPR053018">
    <property type="entry name" value="Elsinochrome_Biosynth-Asso"/>
</dbReference>
<dbReference type="Proteomes" id="UP001302126">
    <property type="component" value="Unassembled WGS sequence"/>
</dbReference>
<comment type="caution">
    <text evidence="2">The sequence shown here is derived from an EMBL/GenBank/DDBJ whole genome shotgun (WGS) entry which is preliminary data.</text>
</comment>
<feature type="transmembrane region" description="Helical" evidence="1">
    <location>
        <begin position="167"/>
        <end position="186"/>
    </location>
</feature>
<dbReference type="PANTHER" id="PTHR37577">
    <property type="entry name" value="INTEGRAL MEMBRANE PROTEIN"/>
    <property type="match status" value="1"/>
</dbReference>
<evidence type="ECO:0000313" key="3">
    <source>
        <dbReference type="Proteomes" id="UP001302126"/>
    </source>
</evidence>
<feature type="transmembrane region" description="Helical" evidence="1">
    <location>
        <begin position="105"/>
        <end position="122"/>
    </location>
</feature>
<dbReference type="PANTHER" id="PTHR37577:SF1">
    <property type="entry name" value="INTEGRAL MEMBRANE PROTEIN"/>
    <property type="match status" value="1"/>
</dbReference>
<feature type="transmembrane region" description="Helical" evidence="1">
    <location>
        <begin position="329"/>
        <end position="349"/>
    </location>
</feature>
<keyword evidence="1" id="KW-0472">Membrane</keyword>
<sequence>MSSDSNATTETDPCLPRQFSDPEVAGIGVLVSFGISILFNIFIIVLAYIGRALRQDRYNALDHAFLTDLYRLVGKKWESSNRVLHSTQHVLAFEAFFQSIADQQLFTGLALVVAIYAIRAGVSGLDAETSGYSYIMAVNLALLSCLAHLSAMTVLRTRLGKLKRLRDVRVVMIVVTFALLMPPFVATQMMSSLETMRCEMTYFDSDPHLLVWNDDYRGQQTLFLATLAIIGFLSCGYLRRLLELYFPIFRASPEAWTAEMLEAICKWPSQQERQNLNAGAESEQDMLLSKLNKTSQGSKFQRIFQRITRIFRILAVVFAELTRSFLAEIIWLIFYTTFGITQIIYLFLWETGEPEAVGGPVSFKWGFGQILPLVLLGLPFLSATELYSNIKHLKENQQTPSTPGSNNLSTTTPKTSQASQQAVAIQPPLQNTHESLYDACLKSHRTTTLCGTLAVVVLYIVTVLTAAVAFTGIPWMRLEYNEFWGDESGNESGVTLPGYVTTLFLFIGSLLLLVCSLYWSLSWIWRGRYRRPYYKVDEAALQ</sequence>
<reference evidence="2" key="2">
    <citation type="submission" date="2023-05" db="EMBL/GenBank/DDBJ databases">
        <authorList>
            <consortium name="Lawrence Berkeley National Laboratory"/>
            <person name="Steindorff A."/>
            <person name="Hensen N."/>
            <person name="Bonometti L."/>
            <person name="Westerberg I."/>
            <person name="Brannstrom I.O."/>
            <person name="Guillou S."/>
            <person name="Cros-Aarteil S."/>
            <person name="Calhoun S."/>
            <person name="Haridas S."/>
            <person name="Kuo A."/>
            <person name="Mondo S."/>
            <person name="Pangilinan J."/>
            <person name="Riley R."/>
            <person name="Labutti K."/>
            <person name="Andreopoulos B."/>
            <person name="Lipzen A."/>
            <person name="Chen C."/>
            <person name="Yanf M."/>
            <person name="Daum C."/>
            <person name="Ng V."/>
            <person name="Clum A."/>
            <person name="Ohm R."/>
            <person name="Martin F."/>
            <person name="Silar P."/>
            <person name="Natvig D."/>
            <person name="Lalanne C."/>
            <person name="Gautier V."/>
            <person name="Ament-Velasquez S.L."/>
            <person name="Kruys A."/>
            <person name="Hutchinson M.I."/>
            <person name="Powell A.J."/>
            <person name="Barry K."/>
            <person name="Miller A.N."/>
            <person name="Grigoriev I.V."/>
            <person name="Debuchy R."/>
            <person name="Gladieux P."/>
            <person name="Thoren M.H."/>
            <person name="Johannesson H."/>
        </authorList>
    </citation>
    <scope>NUCLEOTIDE SEQUENCE</scope>
    <source>
        <strain evidence="2">PSN309</strain>
    </source>
</reference>
<dbReference type="EMBL" id="MU864433">
    <property type="protein sequence ID" value="KAK4186060.1"/>
    <property type="molecule type" value="Genomic_DNA"/>
</dbReference>
<keyword evidence="3" id="KW-1185">Reference proteome</keyword>
<feature type="transmembrane region" description="Helical" evidence="1">
    <location>
        <begin position="134"/>
        <end position="155"/>
    </location>
</feature>
<feature type="transmembrane region" description="Helical" evidence="1">
    <location>
        <begin position="25"/>
        <end position="49"/>
    </location>
</feature>
<keyword evidence="1" id="KW-1133">Transmembrane helix</keyword>
<feature type="transmembrane region" description="Helical" evidence="1">
    <location>
        <begin position="496"/>
        <end position="521"/>
    </location>
</feature>
<organism evidence="2 3">
    <name type="scientific">Podospora australis</name>
    <dbReference type="NCBI Taxonomy" id="1536484"/>
    <lineage>
        <taxon>Eukaryota</taxon>
        <taxon>Fungi</taxon>
        <taxon>Dikarya</taxon>
        <taxon>Ascomycota</taxon>
        <taxon>Pezizomycotina</taxon>
        <taxon>Sordariomycetes</taxon>
        <taxon>Sordariomycetidae</taxon>
        <taxon>Sordariales</taxon>
        <taxon>Podosporaceae</taxon>
        <taxon>Podospora</taxon>
    </lineage>
</organism>
<gene>
    <name evidence="2" type="ORF">QBC35DRAFT_502341</name>
</gene>
<name>A0AAN6WQ49_9PEZI</name>
<protein>
    <submittedName>
        <fullName evidence="2">Uncharacterized protein</fullName>
    </submittedName>
</protein>
<feature type="transmembrane region" description="Helical" evidence="1">
    <location>
        <begin position="222"/>
        <end position="242"/>
    </location>
</feature>
<proteinExistence type="predicted"/>